<evidence type="ECO:0000256" key="1">
    <source>
        <dbReference type="ARBA" id="ARBA00022801"/>
    </source>
</evidence>
<dbReference type="FunFam" id="1.20.1270.50:FF:000003">
    <property type="entry name" value="Alpha-mannosidase"/>
    <property type="match status" value="1"/>
</dbReference>
<dbReference type="GO" id="GO:0004559">
    <property type="term" value="F:alpha-mannosidase activity"/>
    <property type="evidence" value="ECO:0007669"/>
    <property type="project" value="InterPro"/>
</dbReference>
<evidence type="ECO:0000259" key="3">
    <source>
        <dbReference type="SMART" id="SM00872"/>
    </source>
</evidence>
<dbReference type="InterPro" id="IPR027291">
    <property type="entry name" value="Glyco_hydro_38_N_sf"/>
</dbReference>
<organism evidence="4 5">
    <name type="scientific">Rotaria magnacalcarata</name>
    <dbReference type="NCBI Taxonomy" id="392030"/>
    <lineage>
        <taxon>Eukaryota</taxon>
        <taxon>Metazoa</taxon>
        <taxon>Spiralia</taxon>
        <taxon>Gnathifera</taxon>
        <taxon>Rotifera</taxon>
        <taxon>Eurotatoria</taxon>
        <taxon>Bdelloidea</taxon>
        <taxon>Philodinida</taxon>
        <taxon>Philodinidae</taxon>
        <taxon>Rotaria</taxon>
    </lineage>
</organism>
<keyword evidence="2" id="KW-0326">Glycosidase</keyword>
<dbReference type="InterPro" id="IPR028995">
    <property type="entry name" value="Glyco_hydro_57/38_cen_sf"/>
</dbReference>
<dbReference type="SUPFAM" id="SSF88688">
    <property type="entry name" value="Families 57/38 glycoside transferase middle domain"/>
    <property type="match status" value="1"/>
</dbReference>
<dbReference type="Proteomes" id="UP000681967">
    <property type="component" value="Unassembled WGS sequence"/>
</dbReference>
<dbReference type="SMART" id="SM00872">
    <property type="entry name" value="Alpha-mann_mid"/>
    <property type="match status" value="1"/>
</dbReference>
<reference evidence="4" key="1">
    <citation type="submission" date="2021-02" db="EMBL/GenBank/DDBJ databases">
        <authorList>
            <person name="Nowell W R."/>
        </authorList>
    </citation>
    <scope>NUCLEOTIDE SEQUENCE</scope>
</reference>
<dbReference type="InterPro" id="IPR015341">
    <property type="entry name" value="Glyco_hydro_38_cen"/>
</dbReference>
<evidence type="ECO:0000256" key="2">
    <source>
        <dbReference type="ARBA" id="ARBA00023295"/>
    </source>
</evidence>
<dbReference type="Gene3D" id="3.20.110.10">
    <property type="entry name" value="Glycoside hydrolase 38, N terminal domain"/>
    <property type="match status" value="1"/>
</dbReference>
<dbReference type="SUPFAM" id="SSF88713">
    <property type="entry name" value="Glycoside hydrolase/deacetylase"/>
    <property type="match status" value="1"/>
</dbReference>
<protein>
    <recommendedName>
        <fullName evidence="3">Glycoside hydrolase family 38 central domain-containing protein</fullName>
    </recommendedName>
</protein>
<dbReference type="GO" id="GO:0005764">
    <property type="term" value="C:lysosome"/>
    <property type="evidence" value="ECO:0007669"/>
    <property type="project" value="TreeGrafter"/>
</dbReference>
<dbReference type="FunFam" id="1.20.1270.50:FF:000002">
    <property type="entry name" value="Alpha-mannosidase"/>
    <property type="match status" value="1"/>
</dbReference>
<dbReference type="Pfam" id="PF01074">
    <property type="entry name" value="Glyco_hydro_38N"/>
    <property type="match status" value="1"/>
</dbReference>
<gene>
    <name evidence="4" type="ORF">BYL167_LOCUS63489</name>
</gene>
<evidence type="ECO:0000313" key="5">
    <source>
        <dbReference type="Proteomes" id="UP000681967"/>
    </source>
</evidence>
<keyword evidence="1" id="KW-0378">Hydrolase</keyword>
<dbReference type="InterPro" id="IPR050843">
    <property type="entry name" value="Glycosyl_Hydrlase_38"/>
</dbReference>
<sequence>MGFDGLFFGRVDLQDYAERNITKQMEMIWKGSSNLGEESWLFTGIIPRTYTPPESFCFDAFCDDEPIKDDPQLHDYNVLERVQAFINAAHDQAAGYATNHIMMTMGSDFQYENANQWYKNLDKLIRYVNAQQVNGSGVNIFYSTPTCYLYALNKVNRTWTTKTDDFFPVSLNPHGILTGYFTSRPALKRYERYSNNILQVTRQLNAFSNITLRTAIFPLSEAMGIAQHHDAVSGTEKQHVANDYAQR</sequence>
<dbReference type="Gene3D" id="1.20.1270.50">
    <property type="entry name" value="Glycoside hydrolase family 38, central domain"/>
    <property type="match status" value="2"/>
</dbReference>
<dbReference type="InterPro" id="IPR000602">
    <property type="entry name" value="Glyco_hydro_38_N"/>
</dbReference>
<proteinExistence type="predicted"/>
<dbReference type="EMBL" id="CAJOBH010236745">
    <property type="protein sequence ID" value="CAF5093781.1"/>
    <property type="molecule type" value="Genomic_DNA"/>
</dbReference>
<evidence type="ECO:0000313" key="4">
    <source>
        <dbReference type="EMBL" id="CAF5093781.1"/>
    </source>
</evidence>
<feature type="non-terminal residue" evidence="4">
    <location>
        <position position="1"/>
    </location>
</feature>
<dbReference type="AlphaFoldDB" id="A0A8S3EYY1"/>
<dbReference type="PANTHER" id="PTHR11607">
    <property type="entry name" value="ALPHA-MANNOSIDASE"/>
    <property type="match status" value="1"/>
</dbReference>
<dbReference type="PANTHER" id="PTHR11607:SF3">
    <property type="entry name" value="LYSOSOMAL ALPHA-MANNOSIDASE"/>
    <property type="match status" value="1"/>
</dbReference>
<comment type="caution">
    <text evidence="4">The sequence shown here is derived from an EMBL/GenBank/DDBJ whole genome shotgun (WGS) entry which is preliminary data.</text>
</comment>
<dbReference type="GO" id="GO:0006013">
    <property type="term" value="P:mannose metabolic process"/>
    <property type="evidence" value="ECO:0007669"/>
    <property type="project" value="InterPro"/>
</dbReference>
<feature type="domain" description="Glycoside hydrolase family 38 central" evidence="3">
    <location>
        <begin position="175"/>
        <end position="247"/>
    </location>
</feature>
<dbReference type="InterPro" id="IPR037094">
    <property type="entry name" value="Glyco_hydro_38_cen_sf"/>
</dbReference>
<name>A0A8S3EYY1_9BILA</name>
<dbReference type="InterPro" id="IPR011330">
    <property type="entry name" value="Glyco_hydro/deAcase_b/a-brl"/>
</dbReference>
<dbReference type="Pfam" id="PF09261">
    <property type="entry name" value="Alpha-mann_mid"/>
    <property type="match status" value="1"/>
</dbReference>
<accession>A0A8S3EYY1</accession>